<feature type="compositionally biased region" description="Pro residues" evidence="7">
    <location>
        <begin position="233"/>
        <end position="242"/>
    </location>
</feature>
<feature type="transmembrane region" description="Helical" evidence="6">
    <location>
        <begin position="51"/>
        <end position="78"/>
    </location>
</feature>
<feature type="domain" description="VTT" evidence="8">
    <location>
        <begin position="66"/>
        <end position="180"/>
    </location>
</feature>
<feature type="region of interest" description="Disordered" evidence="7">
    <location>
        <begin position="214"/>
        <end position="242"/>
    </location>
</feature>
<evidence type="ECO:0000256" key="4">
    <source>
        <dbReference type="ARBA" id="ARBA00022989"/>
    </source>
</evidence>
<feature type="compositionally biased region" description="Basic and acidic residues" evidence="7">
    <location>
        <begin position="218"/>
        <end position="231"/>
    </location>
</feature>
<comment type="subcellular location">
    <subcellularLocation>
        <location evidence="1 6">Cell membrane</location>
        <topology evidence="1 6">Multi-pass membrane protein</topology>
    </subcellularLocation>
</comment>
<gene>
    <name evidence="9" type="ORF">AAIG11_06870</name>
</gene>
<keyword evidence="5 6" id="KW-0472">Membrane</keyword>
<reference evidence="9 10" key="1">
    <citation type="submission" date="2024-04" db="EMBL/GenBank/DDBJ databases">
        <title>Genome sequencing and metabolic network reconstruction of aminoacids and betaine degradation by Anoxynatronum sibiricum.</title>
        <authorList>
            <person name="Detkova E.N."/>
            <person name="Boltjanskaja Y.V."/>
            <person name="Mardanov A.V."/>
            <person name="Kevbrin V."/>
        </authorList>
    </citation>
    <scope>NUCLEOTIDE SEQUENCE [LARGE SCALE GENOMIC DNA]</scope>
    <source>
        <strain evidence="9 10">Z-7981</strain>
    </source>
</reference>
<dbReference type="InterPro" id="IPR015414">
    <property type="entry name" value="TMEM64"/>
</dbReference>
<protein>
    <recommendedName>
        <fullName evidence="6">TVP38/TMEM64 family membrane protein</fullName>
    </recommendedName>
</protein>
<feature type="transmembrane region" description="Helical" evidence="6">
    <location>
        <begin position="161"/>
        <end position="180"/>
    </location>
</feature>
<comment type="caution">
    <text evidence="9">The sequence shown here is derived from an EMBL/GenBank/DDBJ whole genome shotgun (WGS) entry which is preliminary data.</text>
</comment>
<feature type="transmembrane region" description="Helical" evidence="6">
    <location>
        <begin position="84"/>
        <end position="102"/>
    </location>
</feature>
<dbReference type="InterPro" id="IPR032816">
    <property type="entry name" value="VTT_dom"/>
</dbReference>
<evidence type="ECO:0000313" key="9">
    <source>
        <dbReference type="EMBL" id="MEN1760186.1"/>
    </source>
</evidence>
<evidence type="ECO:0000256" key="6">
    <source>
        <dbReference type="RuleBase" id="RU366058"/>
    </source>
</evidence>
<evidence type="ECO:0000256" key="3">
    <source>
        <dbReference type="ARBA" id="ARBA00022692"/>
    </source>
</evidence>
<evidence type="ECO:0000259" key="8">
    <source>
        <dbReference type="Pfam" id="PF09335"/>
    </source>
</evidence>
<feature type="transmembrane region" description="Helical" evidence="6">
    <location>
        <begin position="192"/>
        <end position="211"/>
    </location>
</feature>
<keyword evidence="2 6" id="KW-1003">Cell membrane</keyword>
<keyword evidence="10" id="KW-1185">Reference proteome</keyword>
<dbReference type="EMBL" id="JBCITM010000005">
    <property type="protein sequence ID" value="MEN1760186.1"/>
    <property type="molecule type" value="Genomic_DNA"/>
</dbReference>
<dbReference type="RefSeq" id="WP_343185506.1">
    <property type="nucleotide sequence ID" value="NZ_JBCITM010000005.1"/>
</dbReference>
<feature type="transmembrane region" description="Helical" evidence="6">
    <location>
        <begin position="6"/>
        <end position="30"/>
    </location>
</feature>
<name>A0ABU9VSP0_9CLOT</name>
<dbReference type="Proteomes" id="UP001407405">
    <property type="component" value="Unassembled WGS sequence"/>
</dbReference>
<evidence type="ECO:0000256" key="5">
    <source>
        <dbReference type="ARBA" id="ARBA00023136"/>
    </source>
</evidence>
<proteinExistence type="inferred from homology"/>
<dbReference type="PANTHER" id="PTHR12677">
    <property type="entry name" value="GOLGI APPARATUS MEMBRANE PROTEIN TVP38-RELATED"/>
    <property type="match status" value="1"/>
</dbReference>
<evidence type="ECO:0000313" key="10">
    <source>
        <dbReference type="Proteomes" id="UP001407405"/>
    </source>
</evidence>
<dbReference type="Pfam" id="PF09335">
    <property type="entry name" value="VTT_dom"/>
    <property type="match status" value="1"/>
</dbReference>
<evidence type="ECO:0000256" key="1">
    <source>
        <dbReference type="ARBA" id="ARBA00004651"/>
    </source>
</evidence>
<organism evidence="9 10">
    <name type="scientific">Anoxynatronum sibiricum</name>
    <dbReference type="NCBI Taxonomy" id="210623"/>
    <lineage>
        <taxon>Bacteria</taxon>
        <taxon>Bacillati</taxon>
        <taxon>Bacillota</taxon>
        <taxon>Clostridia</taxon>
        <taxon>Eubacteriales</taxon>
        <taxon>Clostridiaceae</taxon>
        <taxon>Anoxynatronum</taxon>
    </lineage>
</organism>
<evidence type="ECO:0000256" key="2">
    <source>
        <dbReference type="ARBA" id="ARBA00022475"/>
    </source>
</evidence>
<keyword evidence="3 6" id="KW-0812">Transmembrane</keyword>
<evidence type="ECO:0000256" key="7">
    <source>
        <dbReference type="SAM" id="MobiDB-lite"/>
    </source>
</evidence>
<keyword evidence="4 6" id="KW-1133">Transmembrane helix</keyword>
<accession>A0ABU9VSP0</accession>
<sequence length="242" mass="27088">MNRKRVLILLVAAAALGIYLTAADSLVAWIAFFRPDDIQELVRHYGFWGKLLFFGLAAIRPFLFMPVSVFFITGGIAFGTLQGSALAIGGLVISSSLCYWLAHRFQCLFYKIVHEKYIRKVQEAAATNLVSKTFSLRVSPGMPFDIISYAAGLTNISYRKFIWGTFLGAIPKGVLYTYLADNLDNYFSPQTITAYSLLLAIALGPHLYHWVQKKRRPKEAGTKENGTKENEVPVPPWKPPDC</sequence>
<comment type="similarity">
    <text evidence="6">Belongs to the TVP38/TMEM64 family.</text>
</comment>
<dbReference type="PANTHER" id="PTHR12677:SF59">
    <property type="entry name" value="GOLGI APPARATUS MEMBRANE PROTEIN TVP38-RELATED"/>
    <property type="match status" value="1"/>
</dbReference>